<dbReference type="GO" id="GO:0005737">
    <property type="term" value="C:cytoplasm"/>
    <property type="evidence" value="ECO:0007669"/>
    <property type="project" value="TreeGrafter"/>
</dbReference>
<comment type="subcellular location">
    <subcellularLocation>
        <location evidence="1">Secreted</location>
    </subcellularLocation>
</comment>
<keyword evidence="3" id="KW-0732">Signal</keyword>
<dbReference type="SUPFAM" id="SSF53300">
    <property type="entry name" value="vWA-like"/>
    <property type="match status" value="1"/>
</dbReference>
<name>A0A814SSH1_9BILA</name>
<evidence type="ECO:0000256" key="3">
    <source>
        <dbReference type="ARBA" id="ARBA00022729"/>
    </source>
</evidence>
<dbReference type="InterPro" id="IPR002035">
    <property type="entry name" value="VWF_A"/>
</dbReference>
<dbReference type="AlphaFoldDB" id="A0A814SSH1"/>
<evidence type="ECO:0000256" key="1">
    <source>
        <dbReference type="ARBA" id="ARBA00004613"/>
    </source>
</evidence>
<dbReference type="EMBL" id="CAJNON010000260">
    <property type="protein sequence ID" value="CAF1149837.1"/>
    <property type="molecule type" value="Genomic_DNA"/>
</dbReference>
<evidence type="ECO:0000256" key="2">
    <source>
        <dbReference type="ARBA" id="ARBA00022525"/>
    </source>
</evidence>
<gene>
    <name evidence="5" type="ORF">VCS650_LOCUS22746</name>
</gene>
<dbReference type="InterPro" id="IPR056861">
    <property type="entry name" value="HMCN1-like_VWA"/>
</dbReference>
<dbReference type="InterPro" id="IPR036465">
    <property type="entry name" value="vWFA_dom_sf"/>
</dbReference>
<dbReference type="Gene3D" id="3.40.50.410">
    <property type="entry name" value="von Willebrand factor, type A domain"/>
    <property type="match status" value="1"/>
</dbReference>
<feature type="domain" description="VWFA" evidence="4">
    <location>
        <begin position="24"/>
        <end position="178"/>
    </location>
</feature>
<feature type="non-terminal residue" evidence="5">
    <location>
        <position position="1"/>
    </location>
</feature>
<organism evidence="5 6">
    <name type="scientific">Adineta steineri</name>
    <dbReference type="NCBI Taxonomy" id="433720"/>
    <lineage>
        <taxon>Eukaryota</taxon>
        <taxon>Metazoa</taxon>
        <taxon>Spiralia</taxon>
        <taxon>Gnathifera</taxon>
        <taxon>Rotifera</taxon>
        <taxon>Eurotatoria</taxon>
        <taxon>Bdelloidea</taxon>
        <taxon>Adinetida</taxon>
        <taxon>Adinetidae</taxon>
        <taxon>Adineta</taxon>
    </lineage>
</organism>
<dbReference type="GO" id="GO:0004674">
    <property type="term" value="F:protein serine/threonine kinase activity"/>
    <property type="evidence" value="ECO:0007669"/>
    <property type="project" value="TreeGrafter"/>
</dbReference>
<keyword evidence="2" id="KW-0964">Secreted</keyword>
<dbReference type="PANTHER" id="PTHR47763">
    <property type="entry name" value="ALPHA-PROTEIN KINASE VWKA"/>
    <property type="match status" value="1"/>
</dbReference>
<dbReference type="PANTHER" id="PTHR47763:SF1">
    <property type="entry name" value="DUF659 DOMAIN-CONTAINING PROTEIN"/>
    <property type="match status" value="1"/>
</dbReference>
<comment type="caution">
    <text evidence="5">The sequence shown here is derived from an EMBL/GenBank/DDBJ whole genome shotgun (WGS) entry which is preliminary data.</text>
</comment>
<proteinExistence type="predicted"/>
<evidence type="ECO:0000313" key="5">
    <source>
        <dbReference type="EMBL" id="CAF1149837.1"/>
    </source>
</evidence>
<dbReference type="CDD" id="cd00198">
    <property type="entry name" value="vWFA"/>
    <property type="match status" value="1"/>
</dbReference>
<dbReference type="OrthoDB" id="301415at2759"/>
<dbReference type="SMART" id="SM00327">
    <property type="entry name" value="VWA"/>
    <property type="match status" value="1"/>
</dbReference>
<evidence type="ECO:0000313" key="6">
    <source>
        <dbReference type="Proteomes" id="UP000663891"/>
    </source>
</evidence>
<dbReference type="InterPro" id="IPR052969">
    <property type="entry name" value="Thr-specific_kinase-like"/>
</dbReference>
<accession>A0A814SSH1</accession>
<dbReference type="Proteomes" id="UP000663891">
    <property type="component" value="Unassembled WGS sequence"/>
</dbReference>
<evidence type="ECO:0000259" key="4">
    <source>
        <dbReference type="PROSITE" id="PS50234"/>
    </source>
</evidence>
<reference evidence="5" key="1">
    <citation type="submission" date="2021-02" db="EMBL/GenBank/DDBJ databases">
        <authorList>
            <person name="Nowell W R."/>
        </authorList>
    </citation>
    <scope>NUCLEOTIDE SEQUENCE</scope>
</reference>
<dbReference type="Pfam" id="PF25106">
    <property type="entry name" value="VWA_4"/>
    <property type="match status" value="1"/>
</dbReference>
<sequence>MTGAITMEKVTRPELAKHESSILDLVFVMDCTGSMGSYIASATDNIRSIVEEIVVSEKSDIRLALVEYRDHPPQDPTFVTRVHDFTAKVSEMKGWLQQCQADGGGDGPEAVADGLHAILKLSWRAESTKICILIADAPPHGLDPNGDGFPNGCPCSLDPVQIVREMAEKHITLYSVGVEPSIIKFNIHICENIAQYGECSTNSACGCFHRIGTNNDTGVCGFLWPTCSRLLRCNSSDNSCPQSNTVCIPHPRWHDLPQCYPVAMI</sequence>
<feature type="non-terminal residue" evidence="5">
    <location>
        <position position="265"/>
    </location>
</feature>
<dbReference type="PROSITE" id="PS50234">
    <property type="entry name" value="VWFA"/>
    <property type="match status" value="1"/>
</dbReference>
<protein>
    <recommendedName>
        <fullName evidence="4">VWFA domain-containing protein</fullName>
    </recommendedName>
</protein>